<dbReference type="InterPro" id="IPR017127">
    <property type="entry name" value="Ribosome_uL3_MTase"/>
</dbReference>
<dbReference type="GO" id="GO:0032259">
    <property type="term" value="P:methylation"/>
    <property type="evidence" value="ECO:0007669"/>
    <property type="project" value="UniProtKB-KW"/>
</dbReference>
<dbReference type="GO" id="GO:0005829">
    <property type="term" value="C:cytosol"/>
    <property type="evidence" value="ECO:0007669"/>
    <property type="project" value="TreeGrafter"/>
</dbReference>
<comment type="function">
    <text evidence="4">Methylates ribosomal protein uL3 on a specific glutamine residue.</text>
</comment>
<reference evidence="6" key="1">
    <citation type="submission" date="2019-06" db="EMBL/GenBank/DDBJ databases">
        <title>Complete genome sequence of Methylogaea oryzae strain JCM16910.</title>
        <authorList>
            <person name="Asakawa S."/>
        </authorList>
    </citation>
    <scope>NUCLEOTIDE SEQUENCE</scope>
    <source>
        <strain evidence="6">E10</strain>
    </source>
</reference>
<dbReference type="GO" id="GO:0003676">
    <property type="term" value="F:nucleic acid binding"/>
    <property type="evidence" value="ECO:0007669"/>
    <property type="project" value="InterPro"/>
</dbReference>
<dbReference type="PANTHER" id="PTHR47806:SF1">
    <property type="entry name" value="RIBOSOMAL PROTEIN UL3 GLUTAMINE METHYLTRANSFERASE"/>
    <property type="match status" value="1"/>
</dbReference>
<dbReference type="FunFam" id="3.40.50.150:FF:000042">
    <property type="entry name" value="50S ribosomal protein L3 glutamine methyltransferase"/>
    <property type="match status" value="1"/>
</dbReference>
<dbReference type="EC" id="2.1.1.298" evidence="4"/>
<dbReference type="InterPro" id="IPR007848">
    <property type="entry name" value="Small_mtfrase_dom"/>
</dbReference>
<evidence type="ECO:0000313" key="6">
    <source>
        <dbReference type="EMBL" id="BBL70488.1"/>
    </source>
</evidence>
<evidence type="ECO:0000256" key="1">
    <source>
        <dbReference type="ARBA" id="ARBA00022603"/>
    </source>
</evidence>
<keyword evidence="6" id="KW-0687">Ribonucleoprotein</keyword>
<keyword evidence="6" id="KW-0689">Ribosomal protein</keyword>
<dbReference type="Pfam" id="PF05175">
    <property type="entry name" value="MTS"/>
    <property type="match status" value="1"/>
</dbReference>
<keyword evidence="7" id="KW-1185">Reference proteome</keyword>
<proteinExistence type="inferred from homology"/>
<evidence type="ECO:0000259" key="5">
    <source>
        <dbReference type="Pfam" id="PF05175"/>
    </source>
</evidence>
<dbReference type="KEGG" id="moz:MoryE10_10940"/>
<accession>A0A8D4VMB0</accession>
<protein>
    <recommendedName>
        <fullName evidence="4">Ribosomal protein uL3 glutamine methyltransferase</fullName>
        <shortName evidence="4">uL3 MTase</shortName>
        <ecNumber evidence="4">2.1.1.298</ecNumber>
    </recommendedName>
    <alternativeName>
        <fullName evidence="4">N5-glutamine methyltransferase PrmB</fullName>
    </alternativeName>
</protein>
<gene>
    <name evidence="4 6" type="primary">prmB</name>
    <name evidence="6" type="ORF">MoryE10_10940</name>
</gene>
<keyword evidence="3 4" id="KW-0949">S-adenosyl-L-methionine</keyword>
<evidence type="ECO:0000256" key="2">
    <source>
        <dbReference type="ARBA" id="ARBA00022679"/>
    </source>
</evidence>
<organism evidence="6 7">
    <name type="scientific">Methylogaea oryzae</name>
    <dbReference type="NCBI Taxonomy" id="1295382"/>
    <lineage>
        <taxon>Bacteria</taxon>
        <taxon>Pseudomonadati</taxon>
        <taxon>Pseudomonadota</taxon>
        <taxon>Gammaproteobacteria</taxon>
        <taxon>Methylococcales</taxon>
        <taxon>Methylococcaceae</taxon>
        <taxon>Methylogaea</taxon>
    </lineage>
</organism>
<dbReference type="HAMAP" id="MF_02125">
    <property type="entry name" value="L3_methyltr_PrmB"/>
    <property type="match status" value="1"/>
</dbReference>
<evidence type="ECO:0000256" key="3">
    <source>
        <dbReference type="ARBA" id="ARBA00022691"/>
    </source>
</evidence>
<comment type="similarity">
    <text evidence="4">Belongs to the protein N5-glutamine methyltransferase family. PrmB subfamily.</text>
</comment>
<dbReference type="EMBL" id="AP019782">
    <property type="protein sequence ID" value="BBL70488.1"/>
    <property type="molecule type" value="Genomic_DNA"/>
</dbReference>
<dbReference type="InterPro" id="IPR002052">
    <property type="entry name" value="DNA_methylase_N6_adenine_CS"/>
</dbReference>
<dbReference type="PROSITE" id="PS00092">
    <property type="entry name" value="N6_MTASE"/>
    <property type="match status" value="1"/>
</dbReference>
<comment type="catalytic activity">
    <reaction evidence="4">
        <text>L-glutaminyl-[ribosomal protein uL3] + S-adenosyl-L-methionine = N(5)-methyl-L-glutaminyl-[ribosomal protein uL3] + S-adenosyl-L-homocysteine + H(+)</text>
        <dbReference type="Rhea" id="RHEA:45020"/>
        <dbReference type="Rhea" id="RHEA-COMP:11063"/>
        <dbReference type="Rhea" id="RHEA-COMP:11064"/>
        <dbReference type="ChEBI" id="CHEBI:15378"/>
        <dbReference type="ChEBI" id="CHEBI:30011"/>
        <dbReference type="ChEBI" id="CHEBI:57856"/>
        <dbReference type="ChEBI" id="CHEBI:59789"/>
        <dbReference type="ChEBI" id="CHEBI:61891"/>
        <dbReference type="EC" id="2.1.1.298"/>
    </reaction>
</comment>
<keyword evidence="1 4" id="KW-0489">Methyltransferase</keyword>
<dbReference type="PIRSF" id="PIRSF037167">
    <property type="entry name" value="Mtase_YfcB_prd"/>
    <property type="match status" value="1"/>
</dbReference>
<dbReference type="GO" id="GO:0005840">
    <property type="term" value="C:ribosome"/>
    <property type="evidence" value="ECO:0007669"/>
    <property type="project" value="UniProtKB-KW"/>
</dbReference>
<evidence type="ECO:0000313" key="7">
    <source>
        <dbReference type="Proteomes" id="UP000824988"/>
    </source>
</evidence>
<dbReference type="AlphaFoldDB" id="A0A8D4VMB0"/>
<feature type="domain" description="Methyltransferase small" evidence="5">
    <location>
        <begin position="145"/>
        <end position="227"/>
    </location>
</feature>
<dbReference type="Proteomes" id="UP000824988">
    <property type="component" value="Chromosome"/>
</dbReference>
<name>A0A8D4VMB0_9GAMM</name>
<dbReference type="PANTHER" id="PTHR47806">
    <property type="entry name" value="50S RIBOSOMAL PROTEIN L3 GLUTAMINE METHYLTRANSFERASE"/>
    <property type="match status" value="1"/>
</dbReference>
<dbReference type="NCBIfam" id="TIGR00536">
    <property type="entry name" value="hemK_fam"/>
    <property type="match status" value="1"/>
</dbReference>
<dbReference type="CDD" id="cd02440">
    <property type="entry name" value="AdoMet_MTases"/>
    <property type="match status" value="1"/>
</dbReference>
<evidence type="ECO:0000256" key="4">
    <source>
        <dbReference type="HAMAP-Rule" id="MF_02125"/>
    </source>
</evidence>
<sequence length="324" mass="35421">MCASFFPHHPPSISMTDTTAVEQALRTLRDYIRWGASRFQEAGLFFGHGTATALDEAATLVLHALHLPGDLPGTYMDAVLAPDERRQVVGLLLRRIKECKPAAYLTQEALFCGLPFYVDERVLVPRSPIAELIEQQFAPWVDPDEVNAVLDLCTGSGCIAIGCAYAFPEARVDAVDLSSDALAVAEINRAKHQLEDRLRLVPGDLFQGLGDARYDVIVSNPPYVNRAEWESLPAEYHAEPKMGLESGEDGLDCVRRILADADHHLNAGGILVVEVGSSAETLEAVYPEVPFTWLDFERGGDGVFLLTAEQVAEFADVFRARAAA</sequence>
<dbReference type="NCBIfam" id="TIGR03533">
    <property type="entry name" value="L3_gln_methyl"/>
    <property type="match status" value="1"/>
</dbReference>
<keyword evidence="2 4" id="KW-0808">Transferase</keyword>
<dbReference type="InterPro" id="IPR004556">
    <property type="entry name" value="HemK-like"/>
</dbReference>
<dbReference type="GO" id="GO:0036009">
    <property type="term" value="F:protein-glutamine N-methyltransferase activity"/>
    <property type="evidence" value="ECO:0007669"/>
    <property type="project" value="UniProtKB-UniRule"/>
</dbReference>